<evidence type="ECO:0000256" key="5">
    <source>
        <dbReference type="ARBA" id="ARBA00022827"/>
    </source>
</evidence>
<organism evidence="9 10">
    <name type="scientific">Endozoicomonas elysicola</name>
    <dbReference type="NCBI Taxonomy" id="305900"/>
    <lineage>
        <taxon>Bacteria</taxon>
        <taxon>Pseudomonadati</taxon>
        <taxon>Pseudomonadota</taxon>
        <taxon>Gammaproteobacteria</taxon>
        <taxon>Oceanospirillales</taxon>
        <taxon>Endozoicomonadaceae</taxon>
        <taxon>Endozoicomonas</taxon>
    </lineage>
</organism>
<accession>A0A081K7T1</accession>
<dbReference type="Pfam" id="PF01494">
    <property type="entry name" value="FAD_binding_3"/>
    <property type="match status" value="1"/>
</dbReference>
<comment type="cofactor">
    <cofactor evidence="1">
        <name>FAD</name>
        <dbReference type="ChEBI" id="CHEBI:57692"/>
    </cofactor>
</comment>
<comment type="pathway">
    <text evidence="2">Cofactor biosynthesis; ubiquinone biosynthesis.</text>
</comment>
<protein>
    <recommendedName>
        <fullName evidence="8">FAD-binding domain-containing protein</fullName>
    </recommendedName>
</protein>
<dbReference type="GO" id="GO:0071949">
    <property type="term" value="F:FAD binding"/>
    <property type="evidence" value="ECO:0007669"/>
    <property type="project" value="InterPro"/>
</dbReference>
<evidence type="ECO:0000313" key="9">
    <source>
        <dbReference type="EMBL" id="KEI70207.1"/>
    </source>
</evidence>
<dbReference type="NCBIfam" id="TIGR01988">
    <property type="entry name" value="Ubi-OHases"/>
    <property type="match status" value="1"/>
</dbReference>
<reference evidence="9 10" key="1">
    <citation type="submission" date="2014-06" db="EMBL/GenBank/DDBJ databases">
        <title>Whole Genome Sequences of Three Symbiotic Endozoicomonas Bacteria.</title>
        <authorList>
            <person name="Neave M.J."/>
            <person name="Apprill A."/>
            <person name="Voolstra C.R."/>
        </authorList>
    </citation>
    <scope>NUCLEOTIDE SEQUENCE [LARGE SCALE GENOMIC DNA]</scope>
    <source>
        <strain evidence="9 10">DSM 22380</strain>
    </source>
</reference>
<dbReference type="GO" id="GO:0006744">
    <property type="term" value="P:ubiquinone biosynthetic process"/>
    <property type="evidence" value="ECO:0007669"/>
    <property type="project" value="UniProtKB-UniPathway"/>
</dbReference>
<evidence type="ECO:0000313" key="10">
    <source>
        <dbReference type="Proteomes" id="UP000027997"/>
    </source>
</evidence>
<name>A0A081K7T1_9GAMM</name>
<proteinExistence type="inferred from homology"/>
<feature type="domain" description="FAD-binding" evidence="8">
    <location>
        <begin position="3"/>
        <end position="326"/>
    </location>
</feature>
<dbReference type="UniPathway" id="UPA00232"/>
<evidence type="ECO:0000256" key="1">
    <source>
        <dbReference type="ARBA" id="ARBA00001974"/>
    </source>
</evidence>
<dbReference type="GO" id="GO:0008681">
    <property type="term" value="F:2-octaprenyl-6-methoxyphenol hydroxylase activity"/>
    <property type="evidence" value="ECO:0007669"/>
    <property type="project" value="TreeGrafter"/>
</dbReference>
<dbReference type="Gene3D" id="3.50.50.60">
    <property type="entry name" value="FAD/NAD(P)-binding domain"/>
    <property type="match status" value="2"/>
</dbReference>
<evidence type="ECO:0000256" key="3">
    <source>
        <dbReference type="ARBA" id="ARBA00005349"/>
    </source>
</evidence>
<dbReference type="STRING" id="305900.GV64_05125"/>
<keyword evidence="4" id="KW-0285">Flavoprotein</keyword>
<dbReference type="InterPro" id="IPR051205">
    <property type="entry name" value="UbiH/COQ6_monooxygenase"/>
</dbReference>
<keyword evidence="7" id="KW-0503">Monooxygenase</keyword>
<comment type="similarity">
    <text evidence="3">Belongs to the UbiH/COQ6 family.</text>
</comment>
<dbReference type="PRINTS" id="PR00420">
    <property type="entry name" value="RNGMNOXGNASE"/>
</dbReference>
<dbReference type="SUPFAM" id="SSF51905">
    <property type="entry name" value="FAD/NAD(P)-binding domain"/>
    <property type="match status" value="1"/>
</dbReference>
<comment type="caution">
    <text evidence="9">The sequence shown here is derived from an EMBL/GenBank/DDBJ whole genome shotgun (WGS) entry which is preliminary data.</text>
</comment>
<dbReference type="PANTHER" id="PTHR43876">
    <property type="entry name" value="UBIQUINONE BIOSYNTHESIS MONOOXYGENASE COQ6, MITOCHONDRIAL"/>
    <property type="match status" value="1"/>
</dbReference>
<dbReference type="AlphaFoldDB" id="A0A081K7T1"/>
<evidence type="ECO:0000259" key="8">
    <source>
        <dbReference type="Pfam" id="PF01494"/>
    </source>
</evidence>
<keyword evidence="10" id="KW-1185">Reference proteome</keyword>
<dbReference type="InterPro" id="IPR036188">
    <property type="entry name" value="FAD/NAD-bd_sf"/>
</dbReference>
<dbReference type="eggNOG" id="COG0654">
    <property type="taxonomic scope" value="Bacteria"/>
</dbReference>
<dbReference type="InterPro" id="IPR010971">
    <property type="entry name" value="UbiH/COQ6"/>
</dbReference>
<evidence type="ECO:0000256" key="6">
    <source>
        <dbReference type="ARBA" id="ARBA00023002"/>
    </source>
</evidence>
<gene>
    <name evidence="9" type="ORF">GV64_05125</name>
</gene>
<dbReference type="NCBIfam" id="NF004356">
    <property type="entry name" value="PRK05732.1"/>
    <property type="match status" value="1"/>
</dbReference>
<evidence type="ECO:0000256" key="2">
    <source>
        <dbReference type="ARBA" id="ARBA00004749"/>
    </source>
</evidence>
<evidence type="ECO:0000256" key="7">
    <source>
        <dbReference type="ARBA" id="ARBA00023033"/>
    </source>
</evidence>
<keyword evidence="5" id="KW-0274">FAD</keyword>
<dbReference type="InterPro" id="IPR002938">
    <property type="entry name" value="FAD-bd"/>
</dbReference>
<dbReference type="PANTHER" id="PTHR43876:SF8">
    <property type="entry name" value="2-OCTAPRENYL-6-METHOXYPHENOL HYDROXYLASE"/>
    <property type="match status" value="1"/>
</dbReference>
<evidence type="ECO:0000256" key="4">
    <source>
        <dbReference type="ARBA" id="ARBA00022630"/>
    </source>
</evidence>
<dbReference type="Proteomes" id="UP000027997">
    <property type="component" value="Unassembled WGS sequence"/>
</dbReference>
<dbReference type="EMBL" id="JOJP01000001">
    <property type="protein sequence ID" value="KEI70207.1"/>
    <property type="molecule type" value="Genomic_DNA"/>
</dbReference>
<keyword evidence="6" id="KW-0560">Oxidoreductase</keyword>
<sequence>MDFDVLIIGAGLVGASLACTLEKVVMDQGLRLALVETHDLSQPRDIPPSFDARASALSWGTCCTYEQLGLWPDLIGQAAAITDVHISDKGSFGGARLRAFDEGVPALGYVVKNNVLGDVLLNRLRGFQKRGAMTIFSPDKVESLSPVTGGMKVQLGNSAVSASLVVLADGGRSGLMDQLGIGFEQRDYHQHGVIANIALDRPHNGMAWERFAGKGPMALLPLTADSQFEHQMGLVWTVPDEEIDHIDSLADDYFLALLQKRFGYRAGRFLAVGKRDRYPLTMRIAKEQVRPGLVILGNAAHAIHPVAGQGYNLSIRDTVALADNISISLERKIPVGDLGRLQEYWQQQLSDQSVTSRFCDGLVNLFSRTDSMSTLARNLGLVTFDYCHPVKSRFTRKAMGL</sequence>